<keyword evidence="3" id="KW-0964">Secreted</keyword>
<dbReference type="eggNOG" id="ENOG502T27D">
    <property type="taxonomic scope" value="Eukaryota"/>
</dbReference>
<dbReference type="OMA" id="KELEWCP"/>
<dbReference type="GO" id="GO:0005576">
    <property type="term" value="C:extracellular region"/>
    <property type="evidence" value="ECO:0007669"/>
    <property type="project" value="UniProtKB-SubCell"/>
</dbReference>
<dbReference type="GO" id="GO:0007165">
    <property type="term" value="P:signal transduction"/>
    <property type="evidence" value="ECO:0007669"/>
    <property type="project" value="InterPro"/>
</dbReference>
<dbReference type="KEGG" id="rcu:8267080"/>
<comment type="similarity">
    <text evidence="2">Belongs to the DEFL family.</text>
</comment>
<dbReference type="EMBL" id="EQ974226">
    <property type="protein sequence ID" value="EEF31674.1"/>
    <property type="molecule type" value="Genomic_DNA"/>
</dbReference>
<dbReference type="PANTHER" id="PTHR34450">
    <property type="entry name" value="DEFENSIN-LIKE PROTEIN 245-RELATED"/>
    <property type="match status" value="1"/>
</dbReference>
<dbReference type="InParanoid" id="B9SXK1"/>
<evidence type="ECO:0000256" key="1">
    <source>
        <dbReference type="ARBA" id="ARBA00004613"/>
    </source>
</evidence>
<proteinExistence type="inferred from homology"/>
<reference evidence="7" key="1">
    <citation type="journal article" date="2010" name="Nat. Biotechnol.">
        <title>Draft genome sequence of the oilseed species Ricinus communis.</title>
        <authorList>
            <person name="Chan A.P."/>
            <person name="Crabtree J."/>
            <person name="Zhao Q."/>
            <person name="Lorenzi H."/>
            <person name="Orvis J."/>
            <person name="Puiu D."/>
            <person name="Melake-Berhan A."/>
            <person name="Jones K.M."/>
            <person name="Redman J."/>
            <person name="Chen G."/>
            <person name="Cahoon E.B."/>
            <person name="Gedil M."/>
            <person name="Stanke M."/>
            <person name="Haas B.J."/>
            <person name="Wortman J.R."/>
            <person name="Fraser-Liggett C.M."/>
            <person name="Ravel J."/>
            <person name="Rabinowicz P.D."/>
        </authorList>
    </citation>
    <scope>NUCLEOTIDE SEQUENCE [LARGE SCALE GENOMIC DNA]</scope>
    <source>
        <strain evidence="7">cv. Hale</strain>
    </source>
</reference>
<feature type="signal peptide" evidence="5">
    <location>
        <begin position="1"/>
        <end position="24"/>
    </location>
</feature>
<dbReference type="AlphaFoldDB" id="B9SXK1"/>
<organism evidence="6 7">
    <name type="scientific">Ricinus communis</name>
    <name type="common">Castor bean</name>
    <dbReference type="NCBI Taxonomy" id="3988"/>
    <lineage>
        <taxon>Eukaryota</taxon>
        <taxon>Viridiplantae</taxon>
        <taxon>Streptophyta</taxon>
        <taxon>Embryophyta</taxon>
        <taxon>Tracheophyta</taxon>
        <taxon>Spermatophyta</taxon>
        <taxon>Magnoliopsida</taxon>
        <taxon>eudicotyledons</taxon>
        <taxon>Gunneridae</taxon>
        <taxon>Pentapetalae</taxon>
        <taxon>rosids</taxon>
        <taxon>fabids</taxon>
        <taxon>Malpighiales</taxon>
        <taxon>Euphorbiaceae</taxon>
        <taxon>Acalyphoideae</taxon>
        <taxon>Acalypheae</taxon>
        <taxon>Ricinus</taxon>
    </lineage>
</organism>
<keyword evidence="7" id="KW-1185">Reference proteome</keyword>
<protein>
    <submittedName>
        <fullName evidence="6">Protein SCRL10, putative</fullName>
    </submittedName>
</protein>
<dbReference type="Pfam" id="PF06876">
    <property type="entry name" value="SCRL"/>
    <property type="match status" value="1"/>
</dbReference>
<dbReference type="Proteomes" id="UP000008311">
    <property type="component" value="Unassembled WGS sequence"/>
</dbReference>
<evidence type="ECO:0000313" key="7">
    <source>
        <dbReference type="Proteomes" id="UP000008311"/>
    </source>
</evidence>
<dbReference type="OrthoDB" id="849239at2759"/>
<sequence>MVKAKIIFVLSCMMLLLNLSTVHTQGDDDIKWCPKQEIFGGGSCPEWGPRYQCFLDFLGKYGASSMPKNCECQSSGTDKRLCTCDIVCSQF</sequence>
<evidence type="ECO:0000256" key="5">
    <source>
        <dbReference type="SAM" id="SignalP"/>
    </source>
</evidence>
<keyword evidence="4 5" id="KW-0732">Signal</keyword>
<feature type="chain" id="PRO_5002889761" evidence="5">
    <location>
        <begin position="25"/>
        <end position="91"/>
    </location>
</feature>
<name>B9SXK1_RICCO</name>
<gene>
    <name evidence="6" type="ORF">RCOM_0504130</name>
</gene>
<evidence type="ECO:0000313" key="6">
    <source>
        <dbReference type="EMBL" id="EEF31674.1"/>
    </source>
</evidence>
<dbReference type="InterPro" id="IPR010682">
    <property type="entry name" value="SCRL"/>
</dbReference>
<dbReference type="PANTHER" id="PTHR34450:SF9">
    <property type="entry name" value="DEFENSIN-LIKE PROTEIN 242-RELATED"/>
    <property type="match status" value="1"/>
</dbReference>
<evidence type="ECO:0000256" key="4">
    <source>
        <dbReference type="ARBA" id="ARBA00022729"/>
    </source>
</evidence>
<accession>B9SXK1</accession>
<evidence type="ECO:0000256" key="3">
    <source>
        <dbReference type="ARBA" id="ARBA00022525"/>
    </source>
</evidence>
<evidence type="ECO:0000256" key="2">
    <source>
        <dbReference type="ARBA" id="ARBA00006722"/>
    </source>
</evidence>
<comment type="subcellular location">
    <subcellularLocation>
        <location evidence="1">Secreted</location>
    </subcellularLocation>
</comment>